<feature type="transmembrane region" description="Helical" evidence="7">
    <location>
        <begin position="607"/>
        <end position="630"/>
    </location>
</feature>
<dbReference type="InterPro" id="IPR010619">
    <property type="entry name" value="ThrE-like_N"/>
</dbReference>
<dbReference type="EMBL" id="JAPQKO010000007">
    <property type="protein sequence ID" value="KAJ5152459.1"/>
    <property type="molecule type" value="Genomic_DNA"/>
</dbReference>
<dbReference type="GO" id="GO:0022857">
    <property type="term" value="F:transmembrane transporter activity"/>
    <property type="evidence" value="ECO:0007669"/>
    <property type="project" value="InterPro"/>
</dbReference>
<evidence type="ECO:0000259" key="8">
    <source>
        <dbReference type="Pfam" id="PF06738"/>
    </source>
</evidence>
<evidence type="ECO:0000259" key="9">
    <source>
        <dbReference type="Pfam" id="PF12821"/>
    </source>
</evidence>
<feature type="transmembrane region" description="Helical" evidence="7">
    <location>
        <begin position="310"/>
        <end position="328"/>
    </location>
</feature>
<dbReference type="OrthoDB" id="413008at2759"/>
<feature type="transmembrane region" description="Helical" evidence="7">
    <location>
        <begin position="391"/>
        <end position="411"/>
    </location>
</feature>
<gene>
    <name evidence="11" type="ORF">N7492_009739</name>
    <name evidence="10" type="ORF">N7492_010724</name>
</gene>
<evidence type="ECO:0000256" key="3">
    <source>
        <dbReference type="ARBA" id="ARBA00022989"/>
    </source>
</evidence>
<dbReference type="Pfam" id="PF12821">
    <property type="entry name" value="ThrE_2"/>
    <property type="match status" value="1"/>
</dbReference>
<evidence type="ECO:0000256" key="6">
    <source>
        <dbReference type="SAM" id="MobiDB-lite"/>
    </source>
</evidence>
<feature type="compositionally biased region" description="Polar residues" evidence="6">
    <location>
        <begin position="97"/>
        <end position="118"/>
    </location>
</feature>
<dbReference type="EMBL" id="JAPQKO010000009">
    <property type="protein sequence ID" value="KAJ5150373.1"/>
    <property type="molecule type" value="Genomic_DNA"/>
</dbReference>
<evidence type="ECO:0000256" key="1">
    <source>
        <dbReference type="ARBA" id="ARBA00004141"/>
    </source>
</evidence>
<feature type="region of interest" description="Disordered" evidence="6">
    <location>
        <begin position="1"/>
        <end position="189"/>
    </location>
</feature>
<dbReference type="InterPro" id="IPR051361">
    <property type="entry name" value="ThrE/Ser_Exporter"/>
</dbReference>
<evidence type="ECO:0000313" key="11">
    <source>
        <dbReference type="EMBL" id="KAJ5152459.1"/>
    </source>
</evidence>
<protein>
    <recommendedName>
        <fullName evidence="13">DUF1212 domain membrane protein</fullName>
    </recommendedName>
</protein>
<reference evidence="10" key="2">
    <citation type="journal article" date="2023" name="IMA Fungus">
        <title>Comparative genomic study of the Penicillium genus elucidates a diverse pangenome and 15 lateral gene transfer events.</title>
        <authorList>
            <person name="Petersen C."/>
            <person name="Sorensen T."/>
            <person name="Nielsen M.R."/>
            <person name="Sondergaard T.E."/>
            <person name="Sorensen J.L."/>
            <person name="Fitzpatrick D.A."/>
            <person name="Frisvad J.C."/>
            <person name="Nielsen K.L."/>
        </authorList>
    </citation>
    <scope>NUCLEOTIDE SEQUENCE</scope>
    <source>
        <strain evidence="10">IBT 21917</strain>
    </source>
</reference>
<feature type="compositionally biased region" description="Basic and acidic residues" evidence="6">
    <location>
        <begin position="1"/>
        <end position="10"/>
    </location>
</feature>
<feature type="transmembrane region" description="Helical" evidence="7">
    <location>
        <begin position="431"/>
        <end position="455"/>
    </location>
</feature>
<evidence type="ECO:0000256" key="2">
    <source>
        <dbReference type="ARBA" id="ARBA00022692"/>
    </source>
</evidence>
<evidence type="ECO:0000256" key="5">
    <source>
        <dbReference type="ARBA" id="ARBA00034125"/>
    </source>
</evidence>
<dbReference type="Pfam" id="PF06738">
    <property type="entry name" value="ThrE"/>
    <property type="match status" value="1"/>
</dbReference>
<feature type="transmembrane region" description="Helical" evidence="7">
    <location>
        <begin position="358"/>
        <end position="379"/>
    </location>
</feature>
<comment type="similarity">
    <text evidence="5">Belongs to the ThrE exporter (TC 2.A.79) family.</text>
</comment>
<comment type="subcellular location">
    <subcellularLocation>
        <location evidence="1">Membrane</location>
        <topology evidence="1">Multi-pass membrane protein</topology>
    </subcellularLocation>
</comment>
<reference evidence="10" key="1">
    <citation type="submission" date="2022-11" db="EMBL/GenBank/DDBJ databases">
        <authorList>
            <person name="Petersen C."/>
        </authorList>
    </citation>
    <scope>NUCLEOTIDE SEQUENCE</scope>
    <source>
        <strain evidence="10">IBT 21917</strain>
    </source>
</reference>
<evidence type="ECO:0000256" key="4">
    <source>
        <dbReference type="ARBA" id="ARBA00023136"/>
    </source>
</evidence>
<keyword evidence="12" id="KW-1185">Reference proteome</keyword>
<accession>A0A9W9HKR0</accession>
<evidence type="ECO:0000256" key="7">
    <source>
        <dbReference type="SAM" id="Phobius"/>
    </source>
</evidence>
<organism evidence="10 12">
    <name type="scientific">Penicillium capsulatum</name>
    <dbReference type="NCBI Taxonomy" id="69766"/>
    <lineage>
        <taxon>Eukaryota</taxon>
        <taxon>Fungi</taxon>
        <taxon>Dikarya</taxon>
        <taxon>Ascomycota</taxon>
        <taxon>Pezizomycotina</taxon>
        <taxon>Eurotiomycetes</taxon>
        <taxon>Eurotiomycetidae</taxon>
        <taxon>Eurotiales</taxon>
        <taxon>Aspergillaceae</taxon>
        <taxon>Penicillium</taxon>
    </lineage>
</organism>
<feature type="domain" description="Threonine/serine exporter-like N-terminal" evidence="8">
    <location>
        <begin position="203"/>
        <end position="451"/>
    </location>
</feature>
<comment type="caution">
    <text evidence="10">The sequence shown here is derived from an EMBL/GenBank/DDBJ whole genome shotgun (WGS) entry which is preliminary data.</text>
</comment>
<evidence type="ECO:0008006" key="13">
    <source>
        <dbReference type="Google" id="ProtNLM"/>
    </source>
</evidence>
<feature type="compositionally biased region" description="Low complexity" evidence="6">
    <location>
        <begin position="123"/>
        <end position="141"/>
    </location>
</feature>
<dbReference type="InterPro" id="IPR024528">
    <property type="entry name" value="ThrE_2"/>
</dbReference>
<evidence type="ECO:0000313" key="10">
    <source>
        <dbReference type="EMBL" id="KAJ5150373.1"/>
    </source>
</evidence>
<proteinExistence type="inferred from homology"/>
<sequence length="642" mass="69102">MQQRQQDDPGQHLNLIQQLEVTPGAEAHHPVRSMDYGQPGRTQHPSDIRPTEASSPGVAVLHSESQSQPSRSTGDGGGILSQLRRLYSSHAAKSPRPGSSINSDSATNTLETSSSTKPSIKDSLSLSVPASVAAPSRANNRWHGEPRPRSPLSLVNTYDRVSLDNLPPTTPTPSRPGKKQRKSNGKTYSKKEEVHITVLHHYYIIRLCHALMKYGAPTHRLEESLQRTAHALGVPAQVLYLPGCMMISFGDPTTHTAKVKLARTVQGVDLGRLADSHNIYNHVIHGAISVEEAAQELDQVISREPRFNQWILILIYGLASATVGPFAFGARPMDMLMSFLLGALVGFMQHILVPRSVLYAKVFQVSAALLTSFLARALGSVRITRNGSQELLFCFSALAQSSLALILPGLMVLYSSLELQAHQIVAGSVHMVYAIIDSLFLGYGLAVGITLYGFLDSNASSELACYDRDIYGPVNVWKFPCVAIYAALLALANQGKWKQLPVMVFIALTGYITNSFSTAKLGSQSEVANTVGALTVGVLGNLYSRVWHEAAATVVLPGVFVLVASGLASSGSLLSGLQCANEVRHNLQTSGNRTEQTASSDISVSGIGFGMVQVAIGTTVGLFMATLVVYPYGKKRTGIFSF</sequence>
<name>A0A9W9HKR0_9EURO</name>
<keyword evidence="4 7" id="KW-0472">Membrane</keyword>
<dbReference type="Proteomes" id="UP001146351">
    <property type="component" value="Unassembled WGS sequence"/>
</dbReference>
<evidence type="ECO:0000313" key="12">
    <source>
        <dbReference type="Proteomes" id="UP001146351"/>
    </source>
</evidence>
<feature type="transmembrane region" description="Helical" evidence="7">
    <location>
        <begin position="335"/>
        <end position="352"/>
    </location>
</feature>
<feature type="transmembrane region" description="Helical" evidence="7">
    <location>
        <begin position="550"/>
        <end position="568"/>
    </location>
</feature>
<keyword evidence="3 7" id="KW-1133">Transmembrane helix</keyword>
<dbReference type="PANTHER" id="PTHR31082:SF4">
    <property type="entry name" value="PHEROMONE-REGULATED MEMBRANE PROTEIN 10"/>
    <property type="match status" value="1"/>
</dbReference>
<keyword evidence="2 7" id="KW-0812">Transmembrane</keyword>
<feature type="domain" description="Threonine/Serine exporter ThrE" evidence="9">
    <location>
        <begin position="481"/>
        <end position="588"/>
    </location>
</feature>
<dbReference type="AlphaFoldDB" id="A0A9W9HKR0"/>
<dbReference type="GO" id="GO:0016020">
    <property type="term" value="C:membrane"/>
    <property type="evidence" value="ECO:0007669"/>
    <property type="project" value="UniProtKB-SubCell"/>
</dbReference>
<feature type="compositionally biased region" description="Polar residues" evidence="6">
    <location>
        <begin position="63"/>
        <end position="73"/>
    </location>
</feature>
<dbReference type="PANTHER" id="PTHR31082">
    <property type="entry name" value="PHEROMONE-REGULATED MEMBRANE PROTEIN 10"/>
    <property type="match status" value="1"/>
</dbReference>